<feature type="compositionally biased region" description="Low complexity" evidence="1">
    <location>
        <begin position="567"/>
        <end position="584"/>
    </location>
</feature>
<proteinExistence type="predicted"/>
<feature type="compositionally biased region" description="Polar residues" evidence="1">
    <location>
        <begin position="585"/>
        <end position="594"/>
    </location>
</feature>
<evidence type="ECO:0000313" key="3">
    <source>
        <dbReference type="Proteomes" id="UP000244811"/>
    </source>
</evidence>
<dbReference type="EMBL" id="CP056071">
    <property type="protein sequence ID" value="UKK01700.2"/>
    <property type="molecule type" value="Genomic_DNA"/>
</dbReference>
<feature type="compositionally biased region" description="Low complexity" evidence="1">
    <location>
        <begin position="119"/>
        <end position="141"/>
    </location>
</feature>
<protein>
    <submittedName>
        <fullName evidence="2">Uncharacterized protein</fullName>
    </submittedName>
</protein>
<feature type="region of interest" description="Disordered" evidence="1">
    <location>
        <begin position="558"/>
        <end position="601"/>
    </location>
</feature>
<organism evidence="2 3">
    <name type="scientific">Theileria orientalis</name>
    <dbReference type="NCBI Taxonomy" id="68886"/>
    <lineage>
        <taxon>Eukaryota</taxon>
        <taxon>Sar</taxon>
        <taxon>Alveolata</taxon>
        <taxon>Apicomplexa</taxon>
        <taxon>Aconoidasida</taxon>
        <taxon>Piroplasmida</taxon>
        <taxon>Theileriidae</taxon>
        <taxon>Theileria</taxon>
    </lineage>
</organism>
<feature type="compositionally biased region" description="Polar residues" evidence="1">
    <location>
        <begin position="59"/>
        <end position="76"/>
    </location>
</feature>
<sequence>MNLYNYLIYVFVYILLNYRKNFVESRYNGSLDDNDKSSEASSDPSNLNPLSKESDDNVENGQISESNFTQSVTHSGTAAPLDSDDNSSSRISEHIHQPTLESEDNSTSHSKEYRKIVDTSDQSSSGAESSSESSAKTESTSEFTLELSFDINDPSYTSSNSNYSVREDENNPNEYCFDFNKGSNCSKITLLSSKIWELNRNNDPNYPKSVVYKKAAKIVVYFDNSIIYFFKSASGSWKDKLLLIQLYGDKSGGSSEPRTFGTNTTNGTCNNSQPDTSTHLVKLDSRQYEIKKTGTGEYKFEFKYHECTEVRLEGRTLWKYDTNNSPSHPGSISYKDDKIIIYFDGTYITFEKGADGLWTGRKFDIELFTKASDDSSTNVGLSESHYELRESGDEFNYEFKSSLNLSGTSESNCNTNSTCTEIKCQNKYIWKQGDHGIQTPLTLSYNKKGGHISIRDDKNVLLYRRDDEGNWKFYMSYPTDTGGIKLYSQNVDGSTSEMDSNSYQLTRDPRKAYILGYSLNGKCTKIKHEVTVPDPNDPTKVTTTTLKVWDPDSSELNITHTNDVDVDSNASSQVVSGSSTQDSDISPQLSNTSGADPGNAEITSPELNTYAQNSTVDNSDEDIFSTLDTSSFPDVWPFVVGSEGSSKYELPKHPTKITFDTKDNVLWVIFDKSYVAYMYQVDKWVEFSLDLYIF</sequence>
<evidence type="ECO:0000313" key="2">
    <source>
        <dbReference type="EMBL" id="UKK01700.2"/>
    </source>
</evidence>
<feature type="compositionally biased region" description="Basic and acidic residues" evidence="1">
    <location>
        <begin position="109"/>
        <end position="118"/>
    </location>
</feature>
<accession>A0A976MBS4</accession>
<feature type="region of interest" description="Disordered" evidence="1">
    <location>
        <begin position="29"/>
        <end position="141"/>
    </location>
</feature>
<dbReference type="AlphaFoldDB" id="A0A976MBS4"/>
<gene>
    <name evidence="2" type="ORF">MACK_001053</name>
</gene>
<evidence type="ECO:0000256" key="1">
    <source>
        <dbReference type="SAM" id="MobiDB-lite"/>
    </source>
</evidence>
<name>A0A976MBS4_THEOR</name>
<reference evidence="2" key="1">
    <citation type="submission" date="2022-07" db="EMBL/GenBank/DDBJ databases">
        <title>Evaluation of T. orientalis genome assembly methods using nanopore sequencing and analysis of variation between genomes.</title>
        <authorList>
            <person name="Yam J."/>
            <person name="Micallef M.L."/>
            <person name="Liu M."/>
            <person name="Djordjevic S.P."/>
            <person name="Bogema D.R."/>
            <person name="Jenkins C."/>
        </authorList>
    </citation>
    <scope>NUCLEOTIDE SEQUENCE</scope>
    <source>
        <strain evidence="2">Goon Nure</strain>
    </source>
</reference>
<feature type="compositionally biased region" description="Polar residues" evidence="1">
    <location>
        <begin position="39"/>
        <end position="51"/>
    </location>
</feature>
<dbReference type="Proteomes" id="UP000244811">
    <property type="component" value="Chromosome 2"/>
</dbReference>